<feature type="domain" description="GAG-pre-integrase" evidence="2">
    <location>
        <begin position="558"/>
        <end position="619"/>
    </location>
</feature>
<dbReference type="Gene3D" id="3.30.420.10">
    <property type="entry name" value="Ribonuclease H-like superfamily/Ribonuclease H"/>
    <property type="match status" value="1"/>
</dbReference>
<keyword evidence="4" id="KW-1185">Reference proteome</keyword>
<name>A0ABQ4Y3A6_9ASTR</name>
<dbReference type="PANTHER" id="PTHR42648">
    <property type="entry name" value="TRANSPOSASE, PUTATIVE-RELATED"/>
    <property type="match status" value="1"/>
</dbReference>
<evidence type="ECO:0000259" key="2">
    <source>
        <dbReference type="Pfam" id="PF13976"/>
    </source>
</evidence>
<feature type="compositionally biased region" description="Polar residues" evidence="1">
    <location>
        <begin position="299"/>
        <end position="334"/>
    </location>
</feature>
<evidence type="ECO:0000313" key="4">
    <source>
        <dbReference type="Proteomes" id="UP001151760"/>
    </source>
</evidence>
<reference evidence="3" key="1">
    <citation type="journal article" date="2022" name="Int. J. Mol. Sci.">
        <title>Draft Genome of Tanacetum Coccineum: Genomic Comparison of Closely Related Tanacetum-Family Plants.</title>
        <authorList>
            <person name="Yamashiro T."/>
            <person name="Shiraishi A."/>
            <person name="Nakayama K."/>
            <person name="Satake H."/>
        </authorList>
    </citation>
    <scope>NUCLEOTIDE SEQUENCE</scope>
</reference>
<proteinExistence type="predicted"/>
<dbReference type="EMBL" id="BQNB010010021">
    <property type="protein sequence ID" value="GJS71647.1"/>
    <property type="molecule type" value="Genomic_DNA"/>
</dbReference>
<evidence type="ECO:0000313" key="3">
    <source>
        <dbReference type="EMBL" id="GJS71647.1"/>
    </source>
</evidence>
<dbReference type="InterPro" id="IPR012337">
    <property type="entry name" value="RNaseH-like_sf"/>
</dbReference>
<gene>
    <name evidence="3" type="ORF">Tco_0704488</name>
</gene>
<dbReference type="Pfam" id="PF13976">
    <property type="entry name" value="gag_pre-integrs"/>
    <property type="match status" value="1"/>
</dbReference>
<feature type="region of interest" description="Disordered" evidence="1">
    <location>
        <begin position="299"/>
        <end position="366"/>
    </location>
</feature>
<sequence>MNSSTGIASVNVDECKKCLKLKTELQTDFIKKEIYDKLFKSVTTLEKQCISLEVDSQLNQEIFQRDNSLSNQSAPSFDQLFEFNKLKAQSQEKYTIIKKLKERIKSLSGKHNKDKIKKDLEEIKTINNELDHRVTKLIVENEHLKQTYKELYESIKPALFRSKEQCEDLINQVNLKSVEIFDLNASLQEKVLVITALKDDLRNLEGKSLIAHFAYIKHTQEEATVLRDSVEHVKLKYPLDQSLESACRYAKLVQELLTNISKTCPSVNNTDEKIVVVTPKNKDKRVRFTKLVTSSGNTITKTTSTSNLVSNKPMLSSTGVKPSTSASGSQPSGNTKKDKIRQTPSSTQKNKVEAHPRKVKSSLKNKDCVVQPKGTAHVQHSKLNANSELKCVKCNGCMLSDNHDLCVLDFINNVNARKKSKSVNKSSKRKVWKPTGKVFSNIGYIWRPTGRTFTIVGNACPLTRITTTTEVPLRKPTALENETPKPVVTLVYSRKPRKSKTNVPVSKSKVLKFVSANKKEPNKSWGSIVSDVPSSSLDECRSSKLFSDMLVSLGDMMVSSPICLLSKALKTKSWLWHRRQSYLNFGTINHLARHSLVHGLPKLKFEKDHLCFACAMGKSKKKPHKPKSEDTNQEKLYLLHMDLCGPIRVASINGKKYILVIVDDYSQFTWVKFLRSKDEAPDFIIKRIIETIHVDFDELTVMASEHSSSGPALHEMTPTTISSGLVPNPPPSTPFVPPSRTDWDILFQSMFDELLTPPPSVDLLAPEVIALIDEVVAPVPAVSTGSPSSTTVDQDAPSPSNSQTTPKTQPPVIPNDVEEDNHDIEVAHMGNDPYFGIPIPKIHSDQSSSSDSIHIIVHPDH</sequence>
<reference evidence="3" key="2">
    <citation type="submission" date="2022-01" db="EMBL/GenBank/DDBJ databases">
        <authorList>
            <person name="Yamashiro T."/>
            <person name="Shiraishi A."/>
            <person name="Satake H."/>
            <person name="Nakayama K."/>
        </authorList>
    </citation>
    <scope>NUCLEOTIDE SEQUENCE</scope>
</reference>
<dbReference type="InterPro" id="IPR036397">
    <property type="entry name" value="RNaseH_sf"/>
</dbReference>
<comment type="caution">
    <text evidence="3">The sequence shown here is derived from an EMBL/GenBank/DDBJ whole genome shotgun (WGS) entry which is preliminary data.</text>
</comment>
<feature type="compositionally biased region" description="Low complexity" evidence="1">
    <location>
        <begin position="845"/>
        <end position="861"/>
    </location>
</feature>
<dbReference type="InterPro" id="IPR039537">
    <property type="entry name" value="Retrotran_Ty1/copia-like"/>
</dbReference>
<accession>A0ABQ4Y3A6</accession>
<dbReference type="SUPFAM" id="SSF53098">
    <property type="entry name" value="Ribonuclease H-like"/>
    <property type="match status" value="1"/>
</dbReference>
<dbReference type="InterPro" id="IPR025724">
    <property type="entry name" value="GAG-pre-integrase_dom"/>
</dbReference>
<evidence type="ECO:0000256" key="1">
    <source>
        <dbReference type="SAM" id="MobiDB-lite"/>
    </source>
</evidence>
<dbReference type="PANTHER" id="PTHR42648:SF18">
    <property type="entry name" value="RETROTRANSPOSON, UNCLASSIFIED-LIKE PROTEIN"/>
    <property type="match status" value="1"/>
</dbReference>
<feature type="region of interest" description="Disordered" evidence="1">
    <location>
        <begin position="837"/>
        <end position="861"/>
    </location>
</feature>
<dbReference type="Proteomes" id="UP001151760">
    <property type="component" value="Unassembled WGS sequence"/>
</dbReference>
<organism evidence="3 4">
    <name type="scientific">Tanacetum coccineum</name>
    <dbReference type="NCBI Taxonomy" id="301880"/>
    <lineage>
        <taxon>Eukaryota</taxon>
        <taxon>Viridiplantae</taxon>
        <taxon>Streptophyta</taxon>
        <taxon>Embryophyta</taxon>
        <taxon>Tracheophyta</taxon>
        <taxon>Spermatophyta</taxon>
        <taxon>Magnoliopsida</taxon>
        <taxon>eudicotyledons</taxon>
        <taxon>Gunneridae</taxon>
        <taxon>Pentapetalae</taxon>
        <taxon>asterids</taxon>
        <taxon>campanulids</taxon>
        <taxon>Asterales</taxon>
        <taxon>Asteraceae</taxon>
        <taxon>Asteroideae</taxon>
        <taxon>Anthemideae</taxon>
        <taxon>Anthemidinae</taxon>
        <taxon>Tanacetum</taxon>
    </lineage>
</organism>
<feature type="compositionally biased region" description="Polar residues" evidence="1">
    <location>
        <begin position="783"/>
        <end position="807"/>
    </location>
</feature>
<protein>
    <submittedName>
        <fullName evidence="3">Retrovirus-related pol polyprotein from transposon TNT 1-94</fullName>
    </submittedName>
</protein>
<feature type="region of interest" description="Disordered" evidence="1">
    <location>
        <begin position="782"/>
        <end position="817"/>
    </location>
</feature>